<dbReference type="AlphaFoldDB" id="A0A9J6C333"/>
<dbReference type="EC" id="2.5.1.18" evidence="2"/>
<dbReference type="SUPFAM" id="SSF47616">
    <property type="entry name" value="GST C-terminal domain-like"/>
    <property type="match status" value="1"/>
</dbReference>
<evidence type="ECO:0000256" key="2">
    <source>
        <dbReference type="ARBA" id="ARBA00012452"/>
    </source>
</evidence>
<name>A0A9J6C333_POLVA</name>
<dbReference type="InterPro" id="IPR040079">
    <property type="entry name" value="Glutathione_S-Trfase"/>
</dbReference>
<dbReference type="Pfam" id="PF02798">
    <property type="entry name" value="GST_N"/>
    <property type="match status" value="1"/>
</dbReference>
<dbReference type="GO" id="GO:0004364">
    <property type="term" value="F:glutathione transferase activity"/>
    <property type="evidence" value="ECO:0007669"/>
    <property type="project" value="UniProtKB-EC"/>
</dbReference>
<dbReference type="GO" id="GO:0004602">
    <property type="term" value="F:glutathione peroxidase activity"/>
    <property type="evidence" value="ECO:0007669"/>
    <property type="project" value="UniProtKB-ARBA"/>
</dbReference>
<dbReference type="FunFam" id="1.20.1050.10:FF:000030">
    <property type="entry name" value="Glutathione S-transferase S1"/>
    <property type="match status" value="1"/>
</dbReference>
<dbReference type="SFLD" id="SFLDG00363">
    <property type="entry name" value="AMPS_(cytGST):_Alpha-__Mu-__Pi"/>
    <property type="match status" value="1"/>
</dbReference>
<reference evidence="8" key="1">
    <citation type="submission" date="2021-03" db="EMBL/GenBank/DDBJ databases">
        <title>Chromosome level genome of the anhydrobiotic midge Polypedilum vanderplanki.</title>
        <authorList>
            <person name="Yoshida Y."/>
            <person name="Kikawada T."/>
            <person name="Gusev O."/>
        </authorList>
    </citation>
    <scope>NUCLEOTIDE SEQUENCE</scope>
    <source>
        <strain evidence="8">NIAS01</strain>
        <tissue evidence="8">Whole body or cell culture</tissue>
    </source>
</reference>
<evidence type="ECO:0000259" key="7">
    <source>
        <dbReference type="PROSITE" id="PS50405"/>
    </source>
</evidence>
<dbReference type="CDD" id="cd03192">
    <property type="entry name" value="GST_C_Sigma_like"/>
    <property type="match status" value="1"/>
</dbReference>
<dbReference type="OrthoDB" id="414243at2759"/>
<evidence type="ECO:0000313" key="8">
    <source>
        <dbReference type="EMBL" id="KAG5676577.1"/>
    </source>
</evidence>
<dbReference type="Pfam" id="PF14497">
    <property type="entry name" value="GST_C_3"/>
    <property type="match status" value="1"/>
</dbReference>
<dbReference type="GO" id="GO:0006749">
    <property type="term" value="P:glutathione metabolic process"/>
    <property type="evidence" value="ECO:0007669"/>
    <property type="project" value="TreeGrafter"/>
</dbReference>
<sequence>MPEYKVFYFNVKALGEPLRFLLSYGNLPFEDVRISRNDWPALKPSMPMNQLPVLEVDGKRVNQSLACCRFIAKTIGSLAGNDDWENLQIDTVADTVNDFRLKIAVVSYEPDDEVKEKKLQTLNNEVIPFYLEKLEDIARENGGYLSLGRLTWADFYFAGIIEYLNYLAKQDLTANHENLRKVVDNVINQSQVQEWIAKRPQTDI</sequence>
<comment type="caution">
    <text evidence="8">The sequence shown here is derived from an EMBL/GenBank/DDBJ whole genome shotgun (WGS) entry which is preliminary data.</text>
</comment>
<dbReference type="Proteomes" id="UP001107558">
    <property type="component" value="Chromosome 2"/>
</dbReference>
<dbReference type="InterPro" id="IPR036282">
    <property type="entry name" value="Glutathione-S-Trfase_C_sf"/>
</dbReference>
<dbReference type="PROSITE" id="PS50404">
    <property type="entry name" value="GST_NTER"/>
    <property type="match status" value="1"/>
</dbReference>
<comment type="catalytic activity">
    <reaction evidence="5">
        <text>RX + glutathione = an S-substituted glutathione + a halide anion + H(+)</text>
        <dbReference type="Rhea" id="RHEA:16437"/>
        <dbReference type="ChEBI" id="CHEBI:15378"/>
        <dbReference type="ChEBI" id="CHEBI:16042"/>
        <dbReference type="ChEBI" id="CHEBI:17792"/>
        <dbReference type="ChEBI" id="CHEBI:57925"/>
        <dbReference type="ChEBI" id="CHEBI:90779"/>
        <dbReference type="EC" id="2.5.1.18"/>
    </reaction>
</comment>
<dbReference type="SFLD" id="SFLDS00019">
    <property type="entry name" value="Glutathione_Transferase_(cytos"/>
    <property type="match status" value="1"/>
</dbReference>
<dbReference type="CDD" id="cd03039">
    <property type="entry name" value="GST_N_Sigma_like"/>
    <property type="match status" value="1"/>
</dbReference>
<protein>
    <recommendedName>
        <fullName evidence="2">glutathione transferase</fullName>
        <ecNumber evidence="2">2.5.1.18</ecNumber>
    </recommendedName>
</protein>
<dbReference type="Gene3D" id="1.20.1050.10">
    <property type="match status" value="1"/>
</dbReference>
<dbReference type="InterPro" id="IPR004046">
    <property type="entry name" value="GST_C"/>
</dbReference>
<dbReference type="SUPFAM" id="SSF52833">
    <property type="entry name" value="Thioredoxin-like"/>
    <property type="match status" value="1"/>
</dbReference>
<evidence type="ECO:0000256" key="1">
    <source>
        <dbReference type="ARBA" id="ARBA00011738"/>
    </source>
</evidence>
<feature type="domain" description="GST C-terminal" evidence="7">
    <location>
        <begin position="82"/>
        <end position="204"/>
    </location>
</feature>
<dbReference type="PANTHER" id="PTHR11571">
    <property type="entry name" value="GLUTATHIONE S-TRANSFERASE"/>
    <property type="match status" value="1"/>
</dbReference>
<evidence type="ECO:0000256" key="5">
    <source>
        <dbReference type="ARBA" id="ARBA00047960"/>
    </source>
</evidence>
<dbReference type="InterPro" id="IPR050213">
    <property type="entry name" value="GST_superfamily"/>
</dbReference>
<feature type="domain" description="GST N-terminal" evidence="6">
    <location>
        <begin position="2"/>
        <end position="79"/>
    </location>
</feature>
<dbReference type="InterPro" id="IPR010987">
    <property type="entry name" value="Glutathione-S-Trfase_C-like"/>
</dbReference>
<comment type="subunit">
    <text evidence="1">Homodimer.</text>
</comment>
<dbReference type="PANTHER" id="PTHR11571:SF224">
    <property type="entry name" value="HEMATOPOIETIC PROSTAGLANDIN D SYNTHASE"/>
    <property type="match status" value="1"/>
</dbReference>
<dbReference type="SFLD" id="SFLDG01205">
    <property type="entry name" value="AMPS.1"/>
    <property type="match status" value="1"/>
</dbReference>
<dbReference type="FunFam" id="3.40.30.10:FF:000035">
    <property type="entry name" value="hematopoietic prostaglandin D synthase"/>
    <property type="match status" value="1"/>
</dbReference>
<dbReference type="PROSITE" id="PS50405">
    <property type="entry name" value="GST_CTER"/>
    <property type="match status" value="1"/>
</dbReference>
<evidence type="ECO:0000256" key="3">
    <source>
        <dbReference type="ARBA" id="ARBA00022679"/>
    </source>
</evidence>
<proteinExistence type="inferred from homology"/>
<evidence type="ECO:0000313" key="9">
    <source>
        <dbReference type="Proteomes" id="UP001107558"/>
    </source>
</evidence>
<organism evidence="8 9">
    <name type="scientific">Polypedilum vanderplanki</name>
    <name type="common">Sleeping chironomid midge</name>
    <dbReference type="NCBI Taxonomy" id="319348"/>
    <lineage>
        <taxon>Eukaryota</taxon>
        <taxon>Metazoa</taxon>
        <taxon>Ecdysozoa</taxon>
        <taxon>Arthropoda</taxon>
        <taxon>Hexapoda</taxon>
        <taxon>Insecta</taxon>
        <taxon>Pterygota</taxon>
        <taxon>Neoptera</taxon>
        <taxon>Endopterygota</taxon>
        <taxon>Diptera</taxon>
        <taxon>Nematocera</taxon>
        <taxon>Chironomoidea</taxon>
        <taxon>Chironomidae</taxon>
        <taxon>Chironominae</taxon>
        <taxon>Polypedilum</taxon>
        <taxon>Polypedilum</taxon>
    </lineage>
</organism>
<dbReference type="InterPro" id="IPR036249">
    <property type="entry name" value="Thioredoxin-like_sf"/>
</dbReference>
<keyword evidence="9" id="KW-1185">Reference proteome</keyword>
<accession>A0A9J6C333</accession>
<evidence type="ECO:0000259" key="6">
    <source>
        <dbReference type="PROSITE" id="PS50404"/>
    </source>
</evidence>
<comment type="similarity">
    <text evidence="4">Belongs to the GST superfamily. Sigma family.</text>
</comment>
<gene>
    <name evidence="8" type="ORF">PVAND_006400</name>
</gene>
<dbReference type="Gene3D" id="3.40.30.10">
    <property type="entry name" value="Glutaredoxin"/>
    <property type="match status" value="1"/>
</dbReference>
<dbReference type="InterPro" id="IPR004045">
    <property type="entry name" value="Glutathione_S-Trfase_N"/>
</dbReference>
<evidence type="ECO:0000256" key="4">
    <source>
        <dbReference type="ARBA" id="ARBA00038317"/>
    </source>
</evidence>
<dbReference type="EMBL" id="JADBJN010000002">
    <property type="protein sequence ID" value="KAG5676577.1"/>
    <property type="molecule type" value="Genomic_DNA"/>
</dbReference>
<keyword evidence="3" id="KW-0808">Transferase</keyword>